<dbReference type="Proteomes" id="UP000183983">
    <property type="component" value="Unassembled WGS sequence"/>
</dbReference>
<protein>
    <submittedName>
        <fullName evidence="3">Uncharacterized protein</fullName>
    </submittedName>
</protein>
<feature type="transmembrane region" description="Helical" evidence="2">
    <location>
        <begin position="104"/>
        <end position="121"/>
    </location>
</feature>
<dbReference type="AlphaFoldDB" id="A0A1M7QDE5"/>
<name>A0A1M7QDE5_9PSED</name>
<keyword evidence="2" id="KW-1133">Transmembrane helix</keyword>
<accession>A0A1M7QDE5</accession>
<keyword evidence="2" id="KW-0472">Membrane</keyword>
<feature type="region of interest" description="Disordered" evidence="1">
    <location>
        <begin position="144"/>
        <end position="168"/>
    </location>
</feature>
<keyword evidence="2" id="KW-0812">Transmembrane</keyword>
<dbReference type="RefSeq" id="WP_073172598.1">
    <property type="nucleotide sequence ID" value="NZ_FRDA01000023.1"/>
</dbReference>
<evidence type="ECO:0000313" key="3">
    <source>
        <dbReference type="EMBL" id="SHN28748.1"/>
    </source>
</evidence>
<dbReference type="OrthoDB" id="7032452at2"/>
<feature type="compositionally biased region" description="Basic residues" evidence="1">
    <location>
        <begin position="158"/>
        <end position="168"/>
    </location>
</feature>
<feature type="transmembrane region" description="Helical" evidence="2">
    <location>
        <begin position="77"/>
        <end position="98"/>
    </location>
</feature>
<gene>
    <name evidence="3" type="ORF">SAMN05216593_12331</name>
</gene>
<evidence type="ECO:0000256" key="2">
    <source>
        <dbReference type="SAM" id="Phobius"/>
    </source>
</evidence>
<proteinExistence type="predicted"/>
<feature type="transmembrane region" description="Helical" evidence="2">
    <location>
        <begin position="49"/>
        <end position="70"/>
    </location>
</feature>
<sequence length="168" mass="19010">MTDRHHYYAFRARYFPTFLGSMLLITFSMALATSQVFYTWFNDAQDGTIVQVMVLIGAAMVLALGGLMVTRGRREGFWLLVAMPIVSLLAVLPTFPGYGRGIELFIYALGLLLPLLGLLMLNSQRQREMRADLIALRIEREQAGAEAGRQQALEKNREKLRKNKARGR</sequence>
<evidence type="ECO:0000256" key="1">
    <source>
        <dbReference type="SAM" id="MobiDB-lite"/>
    </source>
</evidence>
<dbReference type="STRING" id="1190415.SAMN05216593_12331"/>
<feature type="transmembrane region" description="Helical" evidence="2">
    <location>
        <begin position="12"/>
        <end position="37"/>
    </location>
</feature>
<reference evidence="3 4" key="1">
    <citation type="submission" date="2016-11" db="EMBL/GenBank/DDBJ databases">
        <authorList>
            <person name="Jaros S."/>
            <person name="Januszkiewicz K."/>
            <person name="Wedrychowicz H."/>
        </authorList>
    </citation>
    <scope>NUCLEOTIDE SEQUENCE [LARGE SCALE GENOMIC DNA]</scope>
    <source>
        <strain evidence="3 4">LMG 26898</strain>
    </source>
</reference>
<evidence type="ECO:0000313" key="4">
    <source>
        <dbReference type="Proteomes" id="UP000183983"/>
    </source>
</evidence>
<dbReference type="EMBL" id="FRDA01000023">
    <property type="protein sequence ID" value="SHN28748.1"/>
    <property type="molecule type" value="Genomic_DNA"/>
</dbReference>
<organism evidence="3 4">
    <name type="scientific">Pseudomonas asturiensis</name>
    <dbReference type="NCBI Taxonomy" id="1190415"/>
    <lineage>
        <taxon>Bacteria</taxon>
        <taxon>Pseudomonadati</taxon>
        <taxon>Pseudomonadota</taxon>
        <taxon>Gammaproteobacteria</taxon>
        <taxon>Pseudomonadales</taxon>
        <taxon>Pseudomonadaceae</taxon>
        <taxon>Pseudomonas</taxon>
    </lineage>
</organism>